<feature type="compositionally biased region" description="Polar residues" evidence="3">
    <location>
        <begin position="829"/>
        <end position="839"/>
    </location>
</feature>
<evidence type="ECO:0000313" key="4">
    <source>
        <dbReference type="EMBL" id="CAH1980519.1"/>
    </source>
</evidence>
<dbReference type="Pfam" id="PF01501">
    <property type="entry name" value="Glyco_transf_8"/>
    <property type="match status" value="1"/>
</dbReference>
<evidence type="ECO:0000256" key="1">
    <source>
        <dbReference type="ARBA" id="ARBA00038162"/>
    </source>
</evidence>
<feature type="compositionally biased region" description="Basic and acidic residues" evidence="3">
    <location>
        <begin position="1045"/>
        <end position="1057"/>
    </location>
</feature>
<feature type="compositionally biased region" description="Low complexity" evidence="3">
    <location>
        <begin position="982"/>
        <end position="1006"/>
    </location>
</feature>
<feature type="compositionally biased region" description="Low complexity" evidence="3">
    <location>
        <begin position="681"/>
        <end position="711"/>
    </location>
</feature>
<organism evidence="4 5">
    <name type="scientific">Acanthoscelides obtectus</name>
    <name type="common">Bean weevil</name>
    <name type="synonym">Bruchus obtectus</name>
    <dbReference type="NCBI Taxonomy" id="200917"/>
    <lineage>
        <taxon>Eukaryota</taxon>
        <taxon>Metazoa</taxon>
        <taxon>Ecdysozoa</taxon>
        <taxon>Arthropoda</taxon>
        <taxon>Hexapoda</taxon>
        <taxon>Insecta</taxon>
        <taxon>Pterygota</taxon>
        <taxon>Neoptera</taxon>
        <taxon>Endopterygota</taxon>
        <taxon>Coleoptera</taxon>
        <taxon>Polyphaga</taxon>
        <taxon>Cucujiformia</taxon>
        <taxon>Chrysomeloidea</taxon>
        <taxon>Chrysomelidae</taxon>
        <taxon>Bruchinae</taxon>
        <taxon>Bruchini</taxon>
        <taxon>Acanthoscelides</taxon>
    </lineage>
</organism>
<feature type="compositionally biased region" description="Low complexity" evidence="3">
    <location>
        <begin position="841"/>
        <end position="859"/>
    </location>
</feature>
<feature type="compositionally biased region" description="Low complexity" evidence="3">
    <location>
        <begin position="908"/>
        <end position="922"/>
    </location>
</feature>
<keyword evidence="5" id="KW-1185">Reference proteome</keyword>
<dbReference type="InterPro" id="IPR002495">
    <property type="entry name" value="Glyco_trans_8"/>
</dbReference>
<dbReference type="OrthoDB" id="2014201at2759"/>
<feature type="compositionally biased region" description="Low complexity" evidence="3">
    <location>
        <begin position="787"/>
        <end position="823"/>
    </location>
</feature>
<dbReference type="CDD" id="cd02537">
    <property type="entry name" value="GT8_Glycogenin"/>
    <property type="match status" value="1"/>
</dbReference>
<evidence type="ECO:0000256" key="3">
    <source>
        <dbReference type="SAM" id="MobiDB-lite"/>
    </source>
</evidence>
<feature type="compositionally biased region" description="Low complexity" evidence="3">
    <location>
        <begin position="397"/>
        <end position="411"/>
    </location>
</feature>
<dbReference type="InterPro" id="IPR050587">
    <property type="entry name" value="GNT1/Glycosyltrans_8"/>
</dbReference>
<dbReference type="Gene3D" id="3.90.550.10">
    <property type="entry name" value="Spore Coat Polysaccharide Biosynthesis Protein SpsA, Chain A"/>
    <property type="match status" value="1"/>
</dbReference>
<feature type="compositionally biased region" description="Pro residues" evidence="3">
    <location>
        <begin position="935"/>
        <end position="946"/>
    </location>
</feature>
<dbReference type="SUPFAM" id="SSF53448">
    <property type="entry name" value="Nucleotide-diphospho-sugar transferases"/>
    <property type="match status" value="1"/>
</dbReference>
<comment type="similarity">
    <text evidence="1">Belongs to the glycosyltransferase 8 family. Glycogenin subfamily.</text>
</comment>
<feature type="region of interest" description="Disordered" evidence="3">
    <location>
        <begin position="314"/>
        <end position="341"/>
    </location>
</feature>
<feature type="region of interest" description="Disordered" evidence="3">
    <location>
        <begin position="389"/>
        <end position="437"/>
    </location>
</feature>
<evidence type="ECO:0000313" key="5">
    <source>
        <dbReference type="Proteomes" id="UP001152888"/>
    </source>
</evidence>
<dbReference type="GO" id="GO:0005978">
    <property type="term" value="P:glycogen biosynthetic process"/>
    <property type="evidence" value="ECO:0007669"/>
    <property type="project" value="UniProtKB-ARBA"/>
</dbReference>
<feature type="compositionally biased region" description="Basic and acidic residues" evidence="3">
    <location>
        <begin position="1022"/>
        <end position="1035"/>
    </location>
</feature>
<reference evidence="4" key="1">
    <citation type="submission" date="2022-03" db="EMBL/GenBank/DDBJ databases">
        <authorList>
            <person name="Sayadi A."/>
        </authorList>
    </citation>
    <scope>NUCLEOTIDE SEQUENCE</scope>
</reference>
<dbReference type="PANTHER" id="PTHR11183">
    <property type="entry name" value="GLYCOGENIN SUBFAMILY MEMBER"/>
    <property type="match status" value="1"/>
</dbReference>
<dbReference type="GO" id="GO:0008466">
    <property type="term" value="F:glycogenin glucosyltransferase activity"/>
    <property type="evidence" value="ECO:0007669"/>
    <property type="project" value="UniProtKB-EC"/>
</dbReference>
<dbReference type="EMBL" id="CAKOFQ010006896">
    <property type="protein sequence ID" value="CAH1980519.1"/>
    <property type="molecule type" value="Genomic_DNA"/>
</dbReference>
<feature type="compositionally biased region" description="Polar residues" evidence="3">
    <location>
        <begin position="320"/>
        <end position="341"/>
    </location>
</feature>
<dbReference type="EC" id="2.4.1.186" evidence="2"/>
<dbReference type="Proteomes" id="UP001152888">
    <property type="component" value="Unassembled WGS sequence"/>
</dbReference>
<gene>
    <name evidence="4" type="ORF">ACAOBT_LOCUS14038</name>
</gene>
<comment type="caution">
    <text evidence="4">The sequence shown here is derived from an EMBL/GenBank/DDBJ whole genome shotgun (WGS) entry which is preliminary data.</text>
</comment>
<feature type="compositionally biased region" description="Low complexity" evidence="3">
    <location>
        <begin position="752"/>
        <end position="774"/>
    </location>
</feature>
<protein>
    <recommendedName>
        <fullName evidence="2">glycogenin glucosyltransferase</fullName>
        <ecNumber evidence="2">2.4.1.186</ecNumber>
    </recommendedName>
</protein>
<name>A0A9P0PH81_ACAOB</name>
<feature type="compositionally biased region" description="Polar residues" evidence="3">
    <location>
        <begin position="775"/>
        <end position="785"/>
    </location>
</feature>
<proteinExistence type="inferred from homology"/>
<evidence type="ECO:0000256" key="2">
    <source>
        <dbReference type="ARBA" id="ARBA00038934"/>
    </source>
</evidence>
<feature type="region of interest" description="Disordered" evidence="3">
    <location>
        <begin position="521"/>
        <end position="1086"/>
    </location>
</feature>
<feature type="compositionally biased region" description="Basic and acidic residues" evidence="3">
    <location>
        <begin position="528"/>
        <end position="549"/>
    </location>
</feature>
<dbReference type="FunFam" id="3.90.550.10:FF:000085">
    <property type="entry name" value="Glycogenin, isoform B"/>
    <property type="match status" value="1"/>
</dbReference>
<feature type="compositionally biased region" description="Low complexity" evidence="3">
    <location>
        <begin position="646"/>
        <end position="659"/>
    </location>
</feature>
<feature type="compositionally biased region" description="Polar residues" evidence="3">
    <location>
        <begin position="952"/>
        <end position="963"/>
    </location>
</feature>
<dbReference type="AlphaFoldDB" id="A0A9P0PH81"/>
<sequence length="1086" mass="115488">MGGYAWVTLATTDSYSLGALVLAHSLKQVGTKHQLAVLITPGVTNPMRNKLKEVFDLVEEVNILDSKDETNLKLLKRPELGITFTKLHCWRLTQYEKCVFLDADTLVLENCDELFERDELSAAPDVGWPDCFNSGVFVYCPSNQTFSNLIQFALDKGSFDGGDQGLLNLYFSDWAHKDIRKHLPFIYNMSSTACYSYLPAFKQFGSNAKIVHFIGGTKPWLQYFDIQTRTVHPSFELQHMKEVLQYWWNIFCNSVHPNLSNEMSNTSTSTGYGNFPQNITHTSYYYQHESQNTYVADDYKNVWDPWEEYLEKMSHDQPSHNETQTSHYHSSGHNHQDQYQSNEDQFHSDDHYHLNEVENHPYQESTHHQEQANISLFESHNTNTEFAHHTNDHEKYSSSPTYSQSQPSYPTVHYDPPSCPNQEPPMTEPPPPLPSNESNECVATMVVSNETSLHNSHEDKQTDDSGFAGAFAKLTLGVARTPEQAALDDHLRRQGWEVGNIDYLGRDSFDNIWSKICETLAEAPSEPQKPKEPSPPKPEPNDKIEKEAEQTPQPEPPKQEAPVTEAPKATEAPGEVPVCAVHPPTPVEEPVCALPSKQDPVCSIPTPKPAESGLADAPACPVSAKPEPPATVCPGPESVPQSSEGPALATALPATDAPACPIPSTVTEKPLAICPAPPTASQPAVLQSPAPASAPQIPAEVPVPESPVPASTPQSPTETSVAKTTVEAPVPAPTPQSPAPASVPEGPPPVSIPQSPAPVSTPQSPAPASIPQSPELVSTPQTPKPTSIPQSPAPASIPQSPEPVSTPQSPAPASIPQSPTPAAVPETPASASIPQSPELVSTPQSPSPDSIPQSPAPAAVPETPALASVPESLASVPQGPAAVSTIQSPAPAPIPQSPTPASVPESPLPASVPQSPAPASEPQTTSAAPVLESPTPTPKSPVPASCPAPVTVPQSPAPASTPQRPTPASVPESSAPALVSESPAPALVSQAPAAAQSPKSASTPQSVAPASGPQSPVPTAQKPEKDCKKPTEPPKEGSAVAGKPETPKELSKDEKPSEQASSETSGPTPPPRKGSGPKKAGGKGKK</sequence>
<dbReference type="InterPro" id="IPR029044">
    <property type="entry name" value="Nucleotide-diphossugar_trans"/>
</dbReference>
<accession>A0A9P0PH81</accession>
<feature type="compositionally biased region" description="Pro residues" evidence="3">
    <location>
        <begin position="417"/>
        <end position="434"/>
    </location>
</feature>